<keyword evidence="4" id="KW-0488">Methylation</keyword>
<dbReference type="PROSITE" id="PS00409">
    <property type="entry name" value="PROKAR_NTER_METHYL"/>
    <property type="match status" value="1"/>
</dbReference>
<evidence type="ECO:0000259" key="12">
    <source>
        <dbReference type="Pfam" id="PF12019"/>
    </source>
</evidence>
<reference evidence="14" key="1">
    <citation type="journal article" date="2019" name="Int. J. Syst. Evol. Microbiol.">
        <title>The Global Catalogue of Microorganisms (GCM) 10K type strain sequencing project: providing services to taxonomists for standard genome sequencing and annotation.</title>
        <authorList>
            <consortium name="The Broad Institute Genomics Platform"/>
            <consortium name="The Broad Institute Genome Sequencing Center for Infectious Disease"/>
            <person name="Wu L."/>
            <person name="Ma J."/>
        </authorList>
    </citation>
    <scope>NUCLEOTIDE SEQUENCE [LARGE SCALE GENOMIC DNA]</scope>
    <source>
        <strain evidence="14">CGMCC 4.1467</strain>
    </source>
</reference>
<keyword evidence="5" id="KW-0997">Cell inner membrane</keyword>
<name>A0ABW2LAK1_9BACT</name>
<evidence type="ECO:0000256" key="5">
    <source>
        <dbReference type="ARBA" id="ARBA00022519"/>
    </source>
</evidence>
<proteinExistence type="inferred from homology"/>
<dbReference type="EMBL" id="JBHTBS010000008">
    <property type="protein sequence ID" value="MFC7338501.1"/>
    <property type="molecule type" value="Genomic_DNA"/>
</dbReference>
<dbReference type="SUPFAM" id="SSF54523">
    <property type="entry name" value="Pili subunits"/>
    <property type="match status" value="1"/>
</dbReference>
<comment type="caution">
    <text evidence="13">The sequence shown here is derived from an EMBL/GenBank/DDBJ whole genome shotgun (WGS) entry which is preliminary data.</text>
</comment>
<accession>A0ABW2LAK1</accession>
<keyword evidence="7 11" id="KW-1133">Transmembrane helix</keyword>
<evidence type="ECO:0000256" key="11">
    <source>
        <dbReference type="SAM" id="Phobius"/>
    </source>
</evidence>
<feature type="transmembrane region" description="Helical" evidence="11">
    <location>
        <begin position="16"/>
        <end position="39"/>
    </location>
</feature>
<evidence type="ECO:0000256" key="1">
    <source>
        <dbReference type="ARBA" id="ARBA00004377"/>
    </source>
</evidence>
<dbReference type="Proteomes" id="UP001596472">
    <property type="component" value="Unassembled WGS sequence"/>
</dbReference>
<sequence length="211" mass="22453">MIRPQPSSPNPRASGFTLVEIVTVIGIIVLLVGISLTAVGNTGAAALRTASESFTVAIEQARTSAITRRSEVALAILEPGQGGFNDGICRIGLFRLDGETDDGALKGELLQKWLKLPGGIAFFGGEVDSLHNLMDEVPVRLVWRDGEENSDVRALVFNPRGGLAQPQGSESIVIKLGRGTYRNGAAVKVEQGASRTIRIGRVVARPWVLDV</sequence>
<dbReference type="InterPro" id="IPR045584">
    <property type="entry name" value="Pilin-like"/>
</dbReference>
<dbReference type="InterPro" id="IPR012902">
    <property type="entry name" value="N_methyl_site"/>
</dbReference>
<keyword evidence="6 11" id="KW-0812">Transmembrane</keyword>
<keyword evidence="8 11" id="KW-0472">Membrane</keyword>
<evidence type="ECO:0000256" key="9">
    <source>
        <dbReference type="ARBA" id="ARBA00025772"/>
    </source>
</evidence>
<comment type="similarity">
    <text evidence="9">Belongs to the GSP H family.</text>
</comment>
<evidence type="ECO:0000256" key="6">
    <source>
        <dbReference type="ARBA" id="ARBA00022692"/>
    </source>
</evidence>
<evidence type="ECO:0000256" key="3">
    <source>
        <dbReference type="ARBA" id="ARBA00022475"/>
    </source>
</evidence>
<evidence type="ECO:0000256" key="7">
    <source>
        <dbReference type="ARBA" id="ARBA00022989"/>
    </source>
</evidence>
<protein>
    <recommendedName>
        <fullName evidence="2">Type II secretion system protein H</fullName>
    </recommendedName>
    <alternativeName>
        <fullName evidence="10">General secretion pathway protein H</fullName>
    </alternativeName>
</protein>
<keyword evidence="14" id="KW-1185">Reference proteome</keyword>
<evidence type="ECO:0000256" key="8">
    <source>
        <dbReference type="ARBA" id="ARBA00023136"/>
    </source>
</evidence>
<dbReference type="InterPro" id="IPR022346">
    <property type="entry name" value="T2SS_GspH"/>
</dbReference>
<dbReference type="RefSeq" id="WP_379713896.1">
    <property type="nucleotide sequence ID" value="NZ_JBHTBS010000008.1"/>
</dbReference>
<organism evidence="13 14">
    <name type="scientific">Haloferula chungangensis</name>
    <dbReference type="NCBI Taxonomy" id="1048331"/>
    <lineage>
        <taxon>Bacteria</taxon>
        <taxon>Pseudomonadati</taxon>
        <taxon>Verrucomicrobiota</taxon>
        <taxon>Verrucomicrobiia</taxon>
        <taxon>Verrucomicrobiales</taxon>
        <taxon>Verrucomicrobiaceae</taxon>
        <taxon>Haloferula</taxon>
    </lineage>
</organism>
<evidence type="ECO:0000313" key="13">
    <source>
        <dbReference type="EMBL" id="MFC7338501.1"/>
    </source>
</evidence>
<evidence type="ECO:0000313" key="14">
    <source>
        <dbReference type="Proteomes" id="UP001596472"/>
    </source>
</evidence>
<feature type="domain" description="General secretion pathway GspH" evidence="12">
    <location>
        <begin position="50"/>
        <end position="181"/>
    </location>
</feature>
<dbReference type="Pfam" id="PF12019">
    <property type="entry name" value="GspH"/>
    <property type="match status" value="1"/>
</dbReference>
<gene>
    <name evidence="13" type="ORF">ACFQY0_15000</name>
</gene>
<evidence type="ECO:0000256" key="2">
    <source>
        <dbReference type="ARBA" id="ARBA00021549"/>
    </source>
</evidence>
<evidence type="ECO:0000256" key="10">
    <source>
        <dbReference type="ARBA" id="ARBA00030775"/>
    </source>
</evidence>
<comment type="subcellular location">
    <subcellularLocation>
        <location evidence="1">Cell inner membrane</location>
        <topology evidence="1">Single-pass membrane protein</topology>
    </subcellularLocation>
</comment>
<evidence type="ECO:0000256" key="4">
    <source>
        <dbReference type="ARBA" id="ARBA00022481"/>
    </source>
</evidence>
<keyword evidence="3" id="KW-1003">Cell membrane</keyword>